<keyword evidence="7 9" id="KW-0472">Membrane</keyword>
<keyword evidence="3" id="KW-1003">Cell membrane</keyword>
<feature type="transmembrane region" description="Helical" evidence="9">
    <location>
        <begin position="262"/>
        <end position="278"/>
    </location>
</feature>
<keyword evidence="5" id="KW-0029">Amino-acid transport</keyword>
<keyword evidence="2" id="KW-0813">Transport</keyword>
<proteinExistence type="inferred from homology"/>
<evidence type="ECO:0000256" key="3">
    <source>
        <dbReference type="ARBA" id="ARBA00022475"/>
    </source>
</evidence>
<dbReference type="PANTHER" id="PTHR11795">
    <property type="entry name" value="BRANCHED-CHAIN AMINO ACID TRANSPORT SYSTEM PERMEASE PROTEIN LIVH"/>
    <property type="match status" value="1"/>
</dbReference>
<feature type="transmembrane region" description="Helical" evidence="9">
    <location>
        <begin position="98"/>
        <end position="116"/>
    </location>
</feature>
<dbReference type="EMBL" id="JBHSDY010000005">
    <property type="protein sequence ID" value="MFC4298278.1"/>
    <property type="molecule type" value="Genomic_DNA"/>
</dbReference>
<comment type="caution">
    <text evidence="10">The sequence shown here is derived from an EMBL/GenBank/DDBJ whole genome shotgun (WGS) entry which is preliminary data.</text>
</comment>
<evidence type="ECO:0000256" key="9">
    <source>
        <dbReference type="SAM" id="Phobius"/>
    </source>
</evidence>
<keyword evidence="11" id="KW-1185">Reference proteome</keyword>
<dbReference type="Proteomes" id="UP001595756">
    <property type="component" value="Unassembled WGS sequence"/>
</dbReference>
<feature type="transmembrane region" description="Helical" evidence="9">
    <location>
        <begin position="141"/>
        <end position="160"/>
    </location>
</feature>
<dbReference type="CDD" id="cd06582">
    <property type="entry name" value="TM_PBP1_LivH_like"/>
    <property type="match status" value="1"/>
</dbReference>
<feature type="transmembrane region" description="Helical" evidence="9">
    <location>
        <begin position="66"/>
        <end position="86"/>
    </location>
</feature>
<accession>A0ABV8RY16</accession>
<reference evidence="11" key="1">
    <citation type="journal article" date="2019" name="Int. J. Syst. Evol. Microbiol.">
        <title>The Global Catalogue of Microorganisms (GCM) 10K type strain sequencing project: providing services to taxonomists for standard genome sequencing and annotation.</title>
        <authorList>
            <consortium name="The Broad Institute Genomics Platform"/>
            <consortium name="The Broad Institute Genome Sequencing Center for Infectious Disease"/>
            <person name="Wu L."/>
            <person name="Ma J."/>
        </authorList>
    </citation>
    <scope>NUCLEOTIDE SEQUENCE [LARGE SCALE GENOMIC DNA]</scope>
    <source>
        <strain evidence="11">CGMCC 1.19029</strain>
    </source>
</reference>
<gene>
    <name evidence="10" type="ORF">ACFO0J_09525</name>
</gene>
<organism evidence="10 11">
    <name type="scientific">Castellaniella hirudinis</name>
    <dbReference type="NCBI Taxonomy" id="1144617"/>
    <lineage>
        <taxon>Bacteria</taxon>
        <taxon>Pseudomonadati</taxon>
        <taxon>Pseudomonadota</taxon>
        <taxon>Betaproteobacteria</taxon>
        <taxon>Burkholderiales</taxon>
        <taxon>Alcaligenaceae</taxon>
        <taxon>Castellaniella</taxon>
    </lineage>
</organism>
<protein>
    <submittedName>
        <fullName evidence="10">Branched-chain amino acid ABC transporter permease</fullName>
    </submittedName>
</protein>
<comment type="similarity">
    <text evidence="8">Belongs to the binding-protein-dependent transport system permease family. LivHM subfamily.</text>
</comment>
<dbReference type="InterPro" id="IPR052157">
    <property type="entry name" value="BCAA_transport_permease"/>
</dbReference>
<feature type="transmembrane region" description="Helical" evidence="9">
    <location>
        <begin position="43"/>
        <end position="60"/>
    </location>
</feature>
<keyword evidence="4 9" id="KW-0812">Transmembrane</keyword>
<evidence type="ECO:0000256" key="8">
    <source>
        <dbReference type="ARBA" id="ARBA00037998"/>
    </source>
</evidence>
<evidence type="ECO:0000256" key="4">
    <source>
        <dbReference type="ARBA" id="ARBA00022692"/>
    </source>
</evidence>
<evidence type="ECO:0000256" key="6">
    <source>
        <dbReference type="ARBA" id="ARBA00022989"/>
    </source>
</evidence>
<sequence length="288" mass="30523">MFSETIVIQAIVNGIVIGSLYLLMAIGFTVVFGLMRIVNFSHAEFYMLGAFLCFVGIAYFKLPFVVVAVAAFLLALVFGSLTELSILKRMRGDELSGMITTIGIGMILQSVALIIFGPDPLAVPSVAKGIVRIGGAVLPKARVYAGLFSLLVLLTMYVFFHHTRYGRALRAVVQDREAAQIQGINTGIYYPLGFGIGVGLAALAGALMAPIFSVYPTVGFGPMVKSFIVVIVGGLGSIPGAAIAAMILGISESLSGTFMKSSYAEMSLFVFVIGLLVLRPQGLFGEKS</sequence>
<dbReference type="InterPro" id="IPR001851">
    <property type="entry name" value="ABC_transp_permease"/>
</dbReference>
<evidence type="ECO:0000313" key="11">
    <source>
        <dbReference type="Proteomes" id="UP001595756"/>
    </source>
</evidence>
<dbReference type="PANTHER" id="PTHR11795:SF447">
    <property type="entry name" value="ABC TRANSPORTER PERMEASE PROTEIN"/>
    <property type="match status" value="1"/>
</dbReference>
<comment type="subcellular location">
    <subcellularLocation>
        <location evidence="1">Cell membrane</location>
        <topology evidence="1">Multi-pass membrane protein</topology>
    </subcellularLocation>
</comment>
<feature type="transmembrane region" description="Helical" evidence="9">
    <location>
        <begin position="227"/>
        <end position="250"/>
    </location>
</feature>
<dbReference type="RefSeq" id="WP_376812829.1">
    <property type="nucleotide sequence ID" value="NZ_JBHSDY010000005.1"/>
</dbReference>
<evidence type="ECO:0000256" key="5">
    <source>
        <dbReference type="ARBA" id="ARBA00022970"/>
    </source>
</evidence>
<feature type="transmembrane region" description="Helical" evidence="9">
    <location>
        <begin position="188"/>
        <end position="215"/>
    </location>
</feature>
<keyword evidence="6 9" id="KW-1133">Transmembrane helix</keyword>
<evidence type="ECO:0000256" key="2">
    <source>
        <dbReference type="ARBA" id="ARBA00022448"/>
    </source>
</evidence>
<name>A0ABV8RY16_9BURK</name>
<evidence type="ECO:0000256" key="1">
    <source>
        <dbReference type="ARBA" id="ARBA00004651"/>
    </source>
</evidence>
<feature type="transmembrane region" description="Helical" evidence="9">
    <location>
        <begin position="6"/>
        <end position="31"/>
    </location>
</feature>
<evidence type="ECO:0000256" key="7">
    <source>
        <dbReference type="ARBA" id="ARBA00023136"/>
    </source>
</evidence>
<dbReference type="Pfam" id="PF02653">
    <property type="entry name" value="BPD_transp_2"/>
    <property type="match status" value="1"/>
</dbReference>
<evidence type="ECO:0000313" key="10">
    <source>
        <dbReference type="EMBL" id="MFC4298278.1"/>
    </source>
</evidence>